<dbReference type="STRING" id="51240.A0A2I4DH35"/>
<feature type="region of interest" description="Disordered" evidence="1">
    <location>
        <begin position="297"/>
        <end position="329"/>
    </location>
</feature>
<name>A0A2I4DH35_JUGRE</name>
<dbReference type="OrthoDB" id="1931513at2759"/>
<sequence length="329" mass="36838">MKDLGPLHYFLGIQVTRNSNGLTLSQAKYALEILDRSQMKDCKPMGTPMMPKTKGLTCDVPFPDPGHYRSIVGALQYLTLTRSDLAFCVNFVSQFLHSPTMAHYKMVKRILRYLHGTLEIGIHFSSHSTLNLYAFSEADWAGCSLTRRSTTGYCIFLGSNCISWSAKKQNTISRSSSEAEYRAMASTTAEITWISFLLRDLGVTLPAAPILFCDNLSALHMTANPVFHARSKHIEIDYHYVRERVALGLLHSRHIPASSQLADIFTKPLGRPALYSLRTKLGLLSRHSLQGTIENTQKPTATKPYMETQPYTSHPTATKPHMETKILNG</sequence>
<evidence type="ECO:0000259" key="2">
    <source>
        <dbReference type="Pfam" id="PF07727"/>
    </source>
</evidence>
<evidence type="ECO:0000256" key="1">
    <source>
        <dbReference type="SAM" id="MobiDB-lite"/>
    </source>
</evidence>
<dbReference type="InterPro" id="IPR043502">
    <property type="entry name" value="DNA/RNA_pol_sf"/>
</dbReference>
<dbReference type="SUPFAM" id="SSF56672">
    <property type="entry name" value="DNA/RNA polymerases"/>
    <property type="match status" value="1"/>
</dbReference>
<keyword evidence="3" id="KW-1185">Reference proteome</keyword>
<dbReference type="Proteomes" id="UP000235220">
    <property type="component" value="Chromosome 16"/>
</dbReference>
<evidence type="ECO:0000313" key="3">
    <source>
        <dbReference type="Proteomes" id="UP000235220"/>
    </source>
</evidence>
<dbReference type="Gramene" id="Jr16_14610_p1">
    <property type="protein sequence ID" value="cds.Jr16_14610_p1"/>
    <property type="gene ID" value="Jr16_14610"/>
</dbReference>
<reference evidence="4" key="1">
    <citation type="submission" date="2025-08" db="UniProtKB">
        <authorList>
            <consortium name="RefSeq"/>
        </authorList>
    </citation>
    <scope>IDENTIFICATION</scope>
    <source>
        <tissue evidence="4">Leaves</tissue>
    </source>
</reference>
<evidence type="ECO:0000313" key="4">
    <source>
        <dbReference type="RefSeq" id="XP_018806457.2"/>
    </source>
</evidence>
<dbReference type="AlphaFoldDB" id="A0A2I4DH35"/>
<accession>A0A2I4DH35</accession>
<dbReference type="CDD" id="cd09272">
    <property type="entry name" value="RNase_HI_RT_Ty1"/>
    <property type="match status" value="1"/>
</dbReference>
<dbReference type="GeneID" id="108980097"/>
<dbReference type="RefSeq" id="XP_018806457.2">
    <property type="nucleotide sequence ID" value="XM_018950912.2"/>
</dbReference>
<dbReference type="KEGG" id="jre:108980097"/>
<dbReference type="PANTHER" id="PTHR11439">
    <property type="entry name" value="GAG-POL-RELATED RETROTRANSPOSON"/>
    <property type="match status" value="1"/>
</dbReference>
<feature type="compositionally biased region" description="Basic and acidic residues" evidence="1">
    <location>
        <begin position="320"/>
        <end position="329"/>
    </location>
</feature>
<dbReference type="PANTHER" id="PTHR11439:SF524">
    <property type="entry name" value="RNA-DIRECTED DNA POLYMERASE, PROTEIN KINASE RLK-PELLE-DLSV FAMILY"/>
    <property type="match status" value="1"/>
</dbReference>
<dbReference type="Pfam" id="PF07727">
    <property type="entry name" value="RVT_2"/>
    <property type="match status" value="1"/>
</dbReference>
<gene>
    <name evidence="4" type="primary">LOC108980097</name>
</gene>
<dbReference type="InterPro" id="IPR013103">
    <property type="entry name" value="RVT_2"/>
</dbReference>
<organism evidence="3 4">
    <name type="scientific">Juglans regia</name>
    <name type="common">English walnut</name>
    <dbReference type="NCBI Taxonomy" id="51240"/>
    <lineage>
        <taxon>Eukaryota</taxon>
        <taxon>Viridiplantae</taxon>
        <taxon>Streptophyta</taxon>
        <taxon>Embryophyta</taxon>
        <taxon>Tracheophyta</taxon>
        <taxon>Spermatophyta</taxon>
        <taxon>Magnoliopsida</taxon>
        <taxon>eudicotyledons</taxon>
        <taxon>Gunneridae</taxon>
        <taxon>Pentapetalae</taxon>
        <taxon>rosids</taxon>
        <taxon>fabids</taxon>
        <taxon>Fagales</taxon>
        <taxon>Juglandaceae</taxon>
        <taxon>Juglans</taxon>
    </lineage>
</organism>
<protein>
    <submittedName>
        <fullName evidence="4">Uncharacterized mitochondrial protein AtMg00810-like</fullName>
    </submittedName>
</protein>
<feature type="domain" description="Reverse transcriptase Ty1/copia-type" evidence="2">
    <location>
        <begin position="1"/>
        <end position="50"/>
    </location>
</feature>
<proteinExistence type="predicted"/>